<reference evidence="2 3" key="1">
    <citation type="submission" date="2017-07" db="EMBL/GenBank/DDBJ databases">
        <authorList>
            <person name="Talla V."/>
            <person name="Backstrom N."/>
        </authorList>
    </citation>
    <scope>NUCLEOTIDE SEQUENCE [LARGE SCALE GENOMIC DNA]</scope>
</reference>
<accession>A0A5E4PSJ9</accession>
<name>A0A5E4PSJ9_9NEOP</name>
<dbReference type="Proteomes" id="UP000324832">
    <property type="component" value="Unassembled WGS sequence"/>
</dbReference>
<dbReference type="AlphaFoldDB" id="A0A5E4PSJ9"/>
<feature type="compositionally biased region" description="Gly residues" evidence="1">
    <location>
        <begin position="13"/>
        <end position="22"/>
    </location>
</feature>
<sequence length="144" mass="15444">MWAGYHFKKISGLFGGGGGGGAAHQHVGRRPRREGAGAAAPPPPDAPPAPRIVLPCSPASPQGAAGGRRRLPPGARRDAFDVLTGKKDPAKYRPIAITSLRSEIMNKHKIVMLTTRLSRVNKPQKMFKTKPTTRLSRFSKSFVG</sequence>
<evidence type="ECO:0000256" key="1">
    <source>
        <dbReference type="SAM" id="MobiDB-lite"/>
    </source>
</evidence>
<evidence type="ECO:0000313" key="3">
    <source>
        <dbReference type="Proteomes" id="UP000324832"/>
    </source>
</evidence>
<keyword evidence="3" id="KW-1185">Reference proteome</keyword>
<dbReference type="EMBL" id="FZQP02000227">
    <property type="protein sequence ID" value="VVC88084.1"/>
    <property type="molecule type" value="Genomic_DNA"/>
</dbReference>
<evidence type="ECO:0000313" key="2">
    <source>
        <dbReference type="EMBL" id="VVC88084.1"/>
    </source>
</evidence>
<protein>
    <submittedName>
        <fullName evidence="2">Uncharacterized protein</fullName>
    </submittedName>
</protein>
<organism evidence="2 3">
    <name type="scientific">Leptidea sinapis</name>
    <dbReference type="NCBI Taxonomy" id="189913"/>
    <lineage>
        <taxon>Eukaryota</taxon>
        <taxon>Metazoa</taxon>
        <taxon>Ecdysozoa</taxon>
        <taxon>Arthropoda</taxon>
        <taxon>Hexapoda</taxon>
        <taxon>Insecta</taxon>
        <taxon>Pterygota</taxon>
        <taxon>Neoptera</taxon>
        <taxon>Endopterygota</taxon>
        <taxon>Lepidoptera</taxon>
        <taxon>Glossata</taxon>
        <taxon>Ditrysia</taxon>
        <taxon>Papilionoidea</taxon>
        <taxon>Pieridae</taxon>
        <taxon>Dismorphiinae</taxon>
        <taxon>Leptidea</taxon>
    </lineage>
</organism>
<feature type="region of interest" description="Disordered" evidence="1">
    <location>
        <begin position="13"/>
        <end position="80"/>
    </location>
</feature>
<gene>
    <name evidence="2" type="ORF">LSINAPIS_LOCUS1538</name>
</gene>
<proteinExistence type="predicted"/>
<feature type="compositionally biased region" description="Pro residues" evidence="1">
    <location>
        <begin position="40"/>
        <end position="50"/>
    </location>
</feature>